<keyword evidence="2" id="KW-1185">Reference proteome</keyword>
<gene>
    <name evidence="1" type="ORF">SAMN05421738_102229</name>
</gene>
<accession>A0A1I4TJQ8</accession>
<organism evidence="1 2">
    <name type="scientific">Algoriella xinjiangensis</name>
    <dbReference type="NCBI Taxonomy" id="684065"/>
    <lineage>
        <taxon>Bacteria</taxon>
        <taxon>Pseudomonadati</taxon>
        <taxon>Bacteroidota</taxon>
        <taxon>Flavobacteriia</taxon>
        <taxon>Flavobacteriales</taxon>
        <taxon>Weeksellaceae</taxon>
        <taxon>Algoriella</taxon>
    </lineage>
</organism>
<evidence type="ECO:0000313" key="2">
    <source>
        <dbReference type="Proteomes" id="UP000199149"/>
    </source>
</evidence>
<protein>
    <submittedName>
        <fullName evidence="1">Uncharacterized protein</fullName>
    </submittedName>
</protein>
<proteinExistence type="predicted"/>
<evidence type="ECO:0000313" key="1">
    <source>
        <dbReference type="EMBL" id="SFM76873.1"/>
    </source>
</evidence>
<dbReference type="OrthoDB" id="1445641at2"/>
<sequence>MKINQSILILITVLISTFSFAQISTTRMNELKIGMRPNEVMKFYGKKPAAIVDDYKKIITINGVNFTFSIGKGYLSKTENDSYLNSISTTSKNIKTLSGIGIGSTLDDLWKAYGAKYDIYLDKAEFDSREFRIQDAENGTLLLFELKNEIVTEIILNSYNPEECTI</sequence>
<dbReference type="AlphaFoldDB" id="A0A1I4TJQ8"/>
<dbReference type="STRING" id="684065.SAMN05421738_102229"/>
<dbReference type="Proteomes" id="UP000199149">
    <property type="component" value="Unassembled WGS sequence"/>
</dbReference>
<reference evidence="2" key="1">
    <citation type="submission" date="2016-10" db="EMBL/GenBank/DDBJ databases">
        <authorList>
            <person name="Varghese N."/>
            <person name="Submissions S."/>
        </authorList>
    </citation>
    <scope>NUCLEOTIDE SEQUENCE [LARGE SCALE GENOMIC DNA]</scope>
    <source>
        <strain evidence="2">XJ109</strain>
    </source>
</reference>
<name>A0A1I4TJQ8_9FLAO</name>
<dbReference type="RefSeq" id="WP_092906295.1">
    <property type="nucleotide sequence ID" value="NZ_FOUZ01000002.1"/>
</dbReference>
<dbReference type="EMBL" id="FOUZ01000002">
    <property type="protein sequence ID" value="SFM76873.1"/>
    <property type="molecule type" value="Genomic_DNA"/>
</dbReference>